<dbReference type="SUPFAM" id="SSF51215">
    <property type="entry name" value="Regulatory protein AraC"/>
    <property type="match status" value="1"/>
</dbReference>
<dbReference type="Gene3D" id="1.10.10.60">
    <property type="entry name" value="Homeodomain-like"/>
    <property type="match status" value="2"/>
</dbReference>
<gene>
    <name evidence="5" type="ORF">I8J30_16575</name>
</gene>
<evidence type="ECO:0000259" key="4">
    <source>
        <dbReference type="PROSITE" id="PS01124"/>
    </source>
</evidence>
<sequence>MVIPFYYHTLRSVIAVADCHLREVDAGWSYQLHEHSGYELLHCYNGQLSEWIHGESVVMSAGDWLLIGPGVKHSTINETNSGFVYFSVHFGIEDPELTHALKDMNYVHLTQRFGRLQEEFADLLGLIKRIDPSETDVELAALPVNVDGFGVLAKYGIQLSVQRLVLQALQLTTMQTGNGVQSNRKRLHASEVELAHVIQQKLLEAIGTDLEINQIAKQLFISRSHCNEVFKKVYGIAPKRFLGLMKQRRAEELLVQSRHAVETIGEMLGFASLSAFSRQFKRWTSLSPQEYRLGRRRSGKG</sequence>
<dbReference type="CDD" id="cd02208">
    <property type="entry name" value="cupin_RmlC-like"/>
    <property type="match status" value="1"/>
</dbReference>
<dbReference type="InterPro" id="IPR003313">
    <property type="entry name" value="AraC-bd"/>
</dbReference>
<dbReference type="Pfam" id="PF02311">
    <property type="entry name" value="AraC_binding"/>
    <property type="match status" value="1"/>
</dbReference>
<keyword evidence="2" id="KW-0238">DNA-binding</keyword>
<evidence type="ECO:0000256" key="1">
    <source>
        <dbReference type="ARBA" id="ARBA00023015"/>
    </source>
</evidence>
<organism evidence="5 6">
    <name type="scientific">Paenibacillus lignilyticus</name>
    <dbReference type="NCBI Taxonomy" id="1172615"/>
    <lineage>
        <taxon>Bacteria</taxon>
        <taxon>Bacillati</taxon>
        <taxon>Bacillota</taxon>
        <taxon>Bacilli</taxon>
        <taxon>Bacillales</taxon>
        <taxon>Paenibacillaceae</taxon>
        <taxon>Paenibacillus</taxon>
    </lineage>
</organism>
<dbReference type="PROSITE" id="PS01124">
    <property type="entry name" value="HTH_ARAC_FAMILY_2"/>
    <property type="match status" value="1"/>
</dbReference>
<accession>A0ABS5CEB5</accession>
<protein>
    <submittedName>
        <fullName evidence="5">Helix-turn-helix transcriptional regulator</fullName>
    </submittedName>
</protein>
<dbReference type="Gene3D" id="2.60.120.10">
    <property type="entry name" value="Jelly Rolls"/>
    <property type="match status" value="1"/>
</dbReference>
<reference evidence="5 6" key="1">
    <citation type="submission" date="2021-04" db="EMBL/GenBank/DDBJ databases">
        <title>Paenibacillus sp. DLE-14 whole genome sequence.</title>
        <authorList>
            <person name="Ham Y.J."/>
        </authorList>
    </citation>
    <scope>NUCLEOTIDE SEQUENCE [LARGE SCALE GENOMIC DNA]</scope>
    <source>
        <strain evidence="5 6">DLE-14</strain>
    </source>
</reference>
<name>A0ABS5CEB5_9BACL</name>
<comment type="caution">
    <text evidence="5">The sequence shown here is derived from an EMBL/GenBank/DDBJ whole genome shotgun (WGS) entry which is preliminary data.</text>
</comment>
<feature type="domain" description="HTH araC/xylS-type" evidence="4">
    <location>
        <begin position="192"/>
        <end position="294"/>
    </location>
</feature>
<dbReference type="InterPro" id="IPR037923">
    <property type="entry name" value="HTH-like"/>
</dbReference>
<keyword evidence="6" id="KW-1185">Reference proteome</keyword>
<proteinExistence type="predicted"/>
<evidence type="ECO:0000256" key="3">
    <source>
        <dbReference type="ARBA" id="ARBA00023163"/>
    </source>
</evidence>
<dbReference type="EMBL" id="JAGKSP010000006">
    <property type="protein sequence ID" value="MBP3964331.1"/>
    <property type="molecule type" value="Genomic_DNA"/>
</dbReference>
<dbReference type="PANTHER" id="PTHR43280">
    <property type="entry name" value="ARAC-FAMILY TRANSCRIPTIONAL REGULATOR"/>
    <property type="match status" value="1"/>
</dbReference>
<keyword evidence="3" id="KW-0804">Transcription</keyword>
<keyword evidence="1" id="KW-0805">Transcription regulation</keyword>
<dbReference type="InterPro" id="IPR018060">
    <property type="entry name" value="HTH_AraC"/>
</dbReference>
<dbReference type="InterPro" id="IPR014710">
    <property type="entry name" value="RmlC-like_jellyroll"/>
</dbReference>
<dbReference type="SUPFAM" id="SSF46689">
    <property type="entry name" value="Homeodomain-like"/>
    <property type="match status" value="2"/>
</dbReference>
<dbReference type="PANTHER" id="PTHR43280:SF28">
    <property type="entry name" value="HTH-TYPE TRANSCRIPTIONAL ACTIVATOR RHAS"/>
    <property type="match status" value="1"/>
</dbReference>
<evidence type="ECO:0000313" key="5">
    <source>
        <dbReference type="EMBL" id="MBP3964331.1"/>
    </source>
</evidence>
<dbReference type="Proteomes" id="UP000673394">
    <property type="component" value="Unassembled WGS sequence"/>
</dbReference>
<dbReference type="Pfam" id="PF12833">
    <property type="entry name" value="HTH_18"/>
    <property type="match status" value="1"/>
</dbReference>
<evidence type="ECO:0000313" key="6">
    <source>
        <dbReference type="Proteomes" id="UP000673394"/>
    </source>
</evidence>
<evidence type="ECO:0000256" key="2">
    <source>
        <dbReference type="ARBA" id="ARBA00023125"/>
    </source>
</evidence>
<dbReference type="InterPro" id="IPR009057">
    <property type="entry name" value="Homeodomain-like_sf"/>
</dbReference>
<dbReference type="SMART" id="SM00342">
    <property type="entry name" value="HTH_ARAC"/>
    <property type="match status" value="1"/>
</dbReference>
<dbReference type="RefSeq" id="WP_210659557.1">
    <property type="nucleotide sequence ID" value="NZ_JAGKSP010000006.1"/>
</dbReference>